<dbReference type="InterPro" id="IPR036291">
    <property type="entry name" value="NAD(P)-bd_dom_sf"/>
</dbReference>
<feature type="domain" description="Mannitol dehydrogenase C-terminal" evidence="5">
    <location>
        <begin position="290"/>
        <end position="499"/>
    </location>
</feature>
<evidence type="ECO:0000259" key="5">
    <source>
        <dbReference type="Pfam" id="PF08125"/>
    </source>
</evidence>
<evidence type="ECO:0000259" key="4">
    <source>
        <dbReference type="Pfam" id="PF01232"/>
    </source>
</evidence>
<dbReference type="PANTHER" id="PTHR30524:SF0">
    <property type="entry name" value="ALTRONATE OXIDOREDUCTASE-RELATED"/>
    <property type="match status" value="1"/>
</dbReference>
<dbReference type="InterPro" id="IPR013131">
    <property type="entry name" value="Mannitol_DH_N"/>
</dbReference>
<dbReference type="SUPFAM" id="SSF48179">
    <property type="entry name" value="6-phosphogluconate dehydrogenase C-terminal domain-like"/>
    <property type="match status" value="1"/>
</dbReference>
<dbReference type="OrthoDB" id="9768714at2"/>
<evidence type="ECO:0000313" key="6">
    <source>
        <dbReference type="EMBL" id="ANF96460.1"/>
    </source>
</evidence>
<dbReference type="NCBIfam" id="NF002969">
    <property type="entry name" value="PRK03643.1"/>
    <property type="match status" value="1"/>
</dbReference>
<dbReference type="Pfam" id="PF08125">
    <property type="entry name" value="Mannitol_dh_C"/>
    <property type="match status" value="1"/>
</dbReference>
<proteinExistence type="predicted"/>
<gene>
    <name evidence="6" type="ORF">AR543_10900</name>
</gene>
<dbReference type="AlphaFoldDB" id="A0A172ZH43"/>
<dbReference type="GO" id="GO:0005829">
    <property type="term" value="C:cytosol"/>
    <property type="evidence" value="ECO:0007669"/>
    <property type="project" value="TreeGrafter"/>
</dbReference>
<dbReference type="EMBL" id="CP013023">
    <property type="protein sequence ID" value="ANF96460.1"/>
    <property type="molecule type" value="Genomic_DNA"/>
</dbReference>
<evidence type="ECO:0000256" key="3">
    <source>
        <dbReference type="ARBA" id="ARBA00048615"/>
    </source>
</evidence>
<dbReference type="STRING" id="1616788.AR543_10900"/>
<dbReference type="SUPFAM" id="SSF51735">
    <property type="entry name" value="NAD(P)-binding Rossmann-fold domains"/>
    <property type="match status" value="1"/>
</dbReference>
<keyword evidence="1" id="KW-0560">Oxidoreductase</keyword>
<dbReference type="Proteomes" id="UP000078148">
    <property type="component" value="Chromosome"/>
</dbReference>
<keyword evidence="2" id="KW-0520">NAD</keyword>
<evidence type="ECO:0000313" key="7">
    <source>
        <dbReference type="Proteomes" id="UP000078148"/>
    </source>
</evidence>
<dbReference type="GO" id="GO:0019592">
    <property type="term" value="P:mannitol catabolic process"/>
    <property type="evidence" value="ECO:0007669"/>
    <property type="project" value="TreeGrafter"/>
</dbReference>
<dbReference type="InterPro" id="IPR008927">
    <property type="entry name" value="6-PGluconate_DH-like_C_sf"/>
</dbReference>
<keyword evidence="7" id="KW-1185">Reference proteome</keyword>
<feature type="domain" description="Mannitol dehydrogenase N-terminal" evidence="4">
    <location>
        <begin position="32"/>
        <end position="276"/>
    </location>
</feature>
<evidence type="ECO:0000256" key="2">
    <source>
        <dbReference type="ARBA" id="ARBA00023027"/>
    </source>
</evidence>
<organism evidence="6 7">
    <name type="scientific">Paenibacillus bovis</name>
    <dbReference type="NCBI Taxonomy" id="1616788"/>
    <lineage>
        <taxon>Bacteria</taxon>
        <taxon>Bacillati</taxon>
        <taxon>Bacillota</taxon>
        <taxon>Bacilli</taxon>
        <taxon>Bacillales</taxon>
        <taxon>Paenibacillaceae</taxon>
        <taxon>Paenibacillus</taxon>
    </lineage>
</organism>
<dbReference type="Pfam" id="PF01232">
    <property type="entry name" value="Mannitol_dh"/>
    <property type="match status" value="1"/>
</dbReference>
<comment type="catalytic activity">
    <reaction evidence="3">
        <text>D-mannitol 1-phosphate + NAD(+) = beta-D-fructose 6-phosphate + NADH + H(+)</text>
        <dbReference type="Rhea" id="RHEA:19661"/>
        <dbReference type="ChEBI" id="CHEBI:15378"/>
        <dbReference type="ChEBI" id="CHEBI:57540"/>
        <dbReference type="ChEBI" id="CHEBI:57634"/>
        <dbReference type="ChEBI" id="CHEBI:57945"/>
        <dbReference type="ChEBI" id="CHEBI:61381"/>
        <dbReference type="EC" id="1.1.1.17"/>
    </reaction>
</comment>
<reference evidence="7" key="1">
    <citation type="submission" date="2015-10" db="EMBL/GenBank/DDBJ databases">
        <title>Genome of Paenibacillus bovis sp. nov.</title>
        <authorList>
            <person name="Wu Z."/>
            <person name="Gao C."/>
            <person name="Liu Z."/>
            <person name="Zheng H."/>
        </authorList>
    </citation>
    <scope>NUCLEOTIDE SEQUENCE [LARGE SCALE GENOMIC DNA]</scope>
    <source>
        <strain evidence="7">BD3526</strain>
    </source>
</reference>
<dbReference type="Gene3D" id="1.10.1040.10">
    <property type="entry name" value="N-(1-d-carboxylethyl)-l-norvaline Dehydrogenase, domain 2"/>
    <property type="match status" value="1"/>
</dbReference>
<evidence type="ECO:0000256" key="1">
    <source>
        <dbReference type="ARBA" id="ARBA00023002"/>
    </source>
</evidence>
<dbReference type="KEGG" id="pbv:AR543_10900"/>
<dbReference type="PANTHER" id="PTHR30524">
    <property type="entry name" value="MANNITOL-1-PHOSPHATE 5-DEHYDROGENASE"/>
    <property type="match status" value="1"/>
</dbReference>
<dbReference type="InterPro" id="IPR013118">
    <property type="entry name" value="Mannitol_DH_C"/>
</dbReference>
<dbReference type="InterPro" id="IPR013328">
    <property type="entry name" value="6PGD_dom2"/>
</dbReference>
<accession>A0A172ZH43</accession>
<sequence>MTISRLQPLLRLGLTGEDERRRHVQIQQLPIKVLQIGEGNFLRGFADWMLQESIASGKYHGSVVLTPPTPRGASKLERIAQQDGLYTLVVRGLQDGQKVEKRQLISVFRDYVDPYSEWERFLQLGELESLDVVISNTTEAGLTYTPIDYIPGEPIVNYPARLTVLLQRRFVHFNGDPQRGLMILPCELIENNGDRLREYVLRYGREFGFGEAFCSWVEQSQLFLNNLVDRIVTGMPGDEEYARLTGSWGYEDSFLTTAEPYHLWAIQGDPSLDRRLPLVRAGLNVQWVPDLKPFRQRKVHILNGAHTLMMPAGLLQGKTTVREVMEDEELGEWVRGTVEQEIIPALPMLPEELNRYAAETFERFNNPYLEHRLQDIAMNSISKFQSRLLPVLKAYTEKENQLPTQLVYGLAALLRLYRVTAVEQSDRTITFTTNLPNGSSMDIRDNTEQLGRLAEHWTHLQQNEQSYHQIIHAILADTVIWNEDLTAIKGLAEAVASQIIKMEADGA</sequence>
<dbReference type="Gene3D" id="3.40.50.720">
    <property type="entry name" value="NAD(P)-binding Rossmann-like Domain"/>
    <property type="match status" value="1"/>
</dbReference>
<protein>
    <submittedName>
        <fullName evidence="6">Altronate oxidoreductase</fullName>
    </submittedName>
</protein>
<dbReference type="GO" id="GO:0008926">
    <property type="term" value="F:mannitol-1-phosphate 5-dehydrogenase activity"/>
    <property type="evidence" value="ECO:0007669"/>
    <property type="project" value="UniProtKB-EC"/>
</dbReference>
<reference evidence="6 7" key="2">
    <citation type="journal article" date="2016" name="Int. J. Syst. Evol. Microbiol.">
        <title>Paenibacillus bovis sp. nov., isolated from raw yak (Bos grunniens) milk.</title>
        <authorList>
            <person name="Gao C."/>
            <person name="Han J."/>
            <person name="Liu Z."/>
            <person name="Xu X."/>
            <person name="Hang F."/>
            <person name="Wu Z."/>
        </authorList>
    </citation>
    <scope>NUCLEOTIDE SEQUENCE [LARGE SCALE GENOMIC DNA]</scope>
    <source>
        <strain evidence="6 7">BD3526</strain>
    </source>
</reference>
<name>A0A172ZH43_9BACL</name>